<organism evidence="2 3">
    <name type="scientific">Teichococcus globiformis</name>
    <dbReference type="NCBI Taxonomy" id="2307229"/>
    <lineage>
        <taxon>Bacteria</taxon>
        <taxon>Pseudomonadati</taxon>
        <taxon>Pseudomonadota</taxon>
        <taxon>Alphaproteobacteria</taxon>
        <taxon>Acetobacterales</taxon>
        <taxon>Roseomonadaceae</taxon>
        <taxon>Roseomonas</taxon>
    </lineage>
</organism>
<feature type="compositionally biased region" description="Basic and acidic residues" evidence="1">
    <location>
        <begin position="291"/>
        <end position="307"/>
    </location>
</feature>
<dbReference type="InterPro" id="IPR046723">
    <property type="entry name" value="DUF6615"/>
</dbReference>
<feature type="region of interest" description="Disordered" evidence="1">
    <location>
        <begin position="243"/>
        <end position="310"/>
    </location>
</feature>
<keyword evidence="3" id="KW-1185">Reference proteome</keyword>
<evidence type="ECO:0000256" key="1">
    <source>
        <dbReference type="SAM" id="MobiDB-lite"/>
    </source>
</evidence>
<dbReference type="EMBL" id="JBHRTN010000020">
    <property type="protein sequence ID" value="MFC3127165.1"/>
    <property type="molecule type" value="Genomic_DNA"/>
</dbReference>
<protein>
    <submittedName>
        <fullName evidence="2">DUF6615 family protein</fullName>
    </submittedName>
</protein>
<proteinExistence type="predicted"/>
<reference evidence="3" key="1">
    <citation type="journal article" date="2019" name="Int. J. Syst. Evol. Microbiol.">
        <title>The Global Catalogue of Microorganisms (GCM) 10K type strain sequencing project: providing services to taxonomists for standard genome sequencing and annotation.</title>
        <authorList>
            <consortium name="The Broad Institute Genomics Platform"/>
            <consortium name="The Broad Institute Genome Sequencing Center for Infectious Disease"/>
            <person name="Wu L."/>
            <person name="Ma J."/>
        </authorList>
    </citation>
    <scope>NUCLEOTIDE SEQUENCE [LARGE SCALE GENOMIC DNA]</scope>
    <source>
        <strain evidence="3">KCTC 52094</strain>
    </source>
</reference>
<dbReference type="Proteomes" id="UP001595593">
    <property type="component" value="Unassembled WGS sequence"/>
</dbReference>
<dbReference type="RefSeq" id="WP_379598998.1">
    <property type="nucleotide sequence ID" value="NZ_JBHRTN010000020.1"/>
</dbReference>
<gene>
    <name evidence="2" type="ORF">ACFOD4_19020</name>
</gene>
<evidence type="ECO:0000313" key="2">
    <source>
        <dbReference type="EMBL" id="MFC3127165.1"/>
    </source>
</evidence>
<name>A0ABV7G7G4_9PROT</name>
<sequence>MLCELAHSFPPRVAELLERDRNLTRNFREESVTDLLMASLIGLEAFGIRVDFPDEPTTGGDMEWIYAAPLEANGGRYLRLMLQAKRAQYAKLKNGGYWYYQHLDHGNPLGSQAQTLVSRATSLGSAATLPLYIFYHPFAATMPISTGLPAVEGINFVFADLVAPVVKGGCKRKEKRLDRWRRHFLPLSDLLCWPVAITSSAPPPPSDATRFIVDGVEARLLPLTGGFHPDIVADRLNKRRDSSRSLTPDVWERHEDAKPQTSDVEEGSEDSRPSFAGPERRFIKPADGIPDEIHRAIEGKATREDRQKLKRPRVVLTTWTSLEDSDFPVVDAFSR</sequence>
<accession>A0ABV7G7G4</accession>
<evidence type="ECO:0000313" key="3">
    <source>
        <dbReference type="Proteomes" id="UP001595593"/>
    </source>
</evidence>
<comment type="caution">
    <text evidence="2">The sequence shown here is derived from an EMBL/GenBank/DDBJ whole genome shotgun (WGS) entry which is preliminary data.</text>
</comment>
<dbReference type="Pfam" id="PF20320">
    <property type="entry name" value="DUF6615"/>
    <property type="match status" value="1"/>
</dbReference>